<feature type="domain" description="Glycoside hydrolase family 38 central" evidence="5">
    <location>
        <begin position="278"/>
        <end position="356"/>
    </location>
</feature>
<dbReference type="GO" id="GO:0006013">
    <property type="term" value="P:mannose metabolic process"/>
    <property type="evidence" value="ECO:0007669"/>
    <property type="project" value="InterPro"/>
</dbReference>
<keyword evidence="7" id="KW-1185">Reference proteome</keyword>
<dbReference type="PANTHER" id="PTHR46017">
    <property type="entry name" value="ALPHA-MANNOSIDASE 2C1"/>
    <property type="match status" value="1"/>
</dbReference>
<dbReference type="GO" id="GO:0030246">
    <property type="term" value="F:carbohydrate binding"/>
    <property type="evidence" value="ECO:0007669"/>
    <property type="project" value="InterPro"/>
</dbReference>
<dbReference type="SUPFAM" id="SSF74650">
    <property type="entry name" value="Galactose mutarotase-like"/>
    <property type="match status" value="1"/>
</dbReference>
<dbReference type="Pfam" id="PF09261">
    <property type="entry name" value="Alpha-mann_mid"/>
    <property type="match status" value="1"/>
</dbReference>
<dbReference type="Gene3D" id="1.20.1270.50">
    <property type="entry name" value="Glycoside hydrolase family 38, central domain"/>
    <property type="match status" value="1"/>
</dbReference>
<dbReference type="SUPFAM" id="SSF88688">
    <property type="entry name" value="Families 57/38 glycoside transferase middle domain"/>
    <property type="match status" value="1"/>
</dbReference>
<dbReference type="InterPro" id="IPR015341">
    <property type="entry name" value="Glyco_hydro_38_cen"/>
</dbReference>
<keyword evidence="4 6" id="KW-0326">Glycosidase</keyword>
<dbReference type="InterPro" id="IPR037094">
    <property type="entry name" value="Glyco_hydro_38_cen_sf"/>
</dbReference>
<evidence type="ECO:0000259" key="5">
    <source>
        <dbReference type="SMART" id="SM00872"/>
    </source>
</evidence>
<dbReference type="SMART" id="SM00872">
    <property type="entry name" value="Alpha-mann_mid"/>
    <property type="match status" value="1"/>
</dbReference>
<accession>A0A1B7JEB9</accession>
<dbReference type="Pfam" id="PF07748">
    <property type="entry name" value="Glyco_hydro_38C"/>
    <property type="match status" value="1"/>
</dbReference>
<comment type="similarity">
    <text evidence="1">Belongs to the glycosyl hydrolase 38 family.</text>
</comment>
<dbReference type="EC" id="3.2.1.-" evidence="6"/>
<dbReference type="GO" id="GO:0009313">
    <property type="term" value="P:oligosaccharide catabolic process"/>
    <property type="evidence" value="ECO:0007669"/>
    <property type="project" value="TreeGrafter"/>
</dbReference>
<dbReference type="InterPro" id="IPR000602">
    <property type="entry name" value="Glyco_hydro_38_N"/>
</dbReference>
<dbReference type="EMBL" id="LXEU01000085">
    <property type="protein sequence ID" value="OAT46206.1"/>
    <property type="molecule type" value="Genomic_DNA"/>
</dbReference>
<organism evidence="6 7">
    <name type="scientific">Kluyvera georgiana ATCC 51603</name>
    <dbReference type="NCBI Taxonomy" id="1354264"/>
    <lineage>
        <taxon>Bacteria</taxon>
        <taxon>Pseudomonadati</taxon>
        <taxon>Pseudomonadota</taxon>
        <taxon>Gammaproteobacteria</taxon>
        <taxon>Enterobacterales</taxon>
        <taxon>Enterobacteriaceae</taxon>
        <taxon>Kluyvera</taxon>
    </lineage>
</organism>
<proteinExistence type="inferred from homology"/>
<dbReference type="InterPro" id="IPR011682">
    <property type="entry name" value="Glyco_hydro_38_C"/>
</dbReference>
<dbReference type="AlphaFoldDB" id="A0A1B7JEB9"/>
<dbReference type="Gene3D" id="2.70.98.30">
    <property type="entry name" value="Golgi alpha-mannosidase II, domain 4"/>
    <property type="match status" value="1"/>
</dbReference>
<dbReference type="RefSeq" id="WP_064548530.1">
    <property type="nucleotide sequence ID" value="NZ_LXEU01000085.1"/>
</dbReference>
<protein>
    <submittedName>
        <fullName evidence="6">Alpha-mannosidase</fullName>
        <ecNumber evidence="6">3.2.1.-</ecNumber>
        <ecNumber evidence="6">3.2.1.24</ecNumber>
    </submittedName>
</protein>
<dbReference type="Proteomes" id="UP000078386">
    <property type="component" value="Unassembled WGS sequence"/>
</dbReference>
<gene>
    <name evidence="6" type="ORF">M989_04178</name>
</gene>
<keyword evidence="2" id="KW-0479">Metal-binding</keyword>
<dbReference type="EC" id="3.2.1.24" evidence="6"/>
<dbReference type="InterPro" id="IPR027291">
    <property type="entry name" value="Glyco_hydro_38_N_sf"/>
</dbReference>
<dbReference type="GO" id="GO:0046872">
    <property type="term" value="F:metal ion binding"/>
    <property type="evidence" value="ECO:0007669"/>
    <property type="project" value="UniProtKB-KW"/>
</dbReference>
<evidence type="ECO:0000313" key="6">
    <source>
        <dbReference type="EMBL" id="OAT46206.1"/>
    </source>
</evidence>
<dbReference type="PATRIC" id="fig|1354264.4.peg.4324"/>
<dbReference type="InterPro" id="IPR028995">
    <property type="entry name" value="Glyco_hydro_57/38_cen_sf"/>
</dbReference>
<dbReference type="CDD" id="cd10815">
    <property type="entry name" value="GH38N_AMII_EcMngB_like"/>
    <property type="match status" value="1"/>
</dbReference>
<dbReference type="SUPFAM" id="SSF88713">
    <property type="entry name" value="Glycoside hydrolase/deacetylase"/>
    <property type="match status" value="1"/>
</dbReference>
<dbReference type="GO" id="GO:0004559">
    <property type="term" value="F:alpha-mannosidase activity"/>
    <property type="evidence" value="ECO:0007669"/>
    <property type="project" value="UniProtKB-EC"/>
</dbReference>
<dbReference type="Pfam" id="PF01074">
    <property type="entry name" value="Glyco_hydro_38N"/>
    <property type="match status" value="1"/>
</dbReference>
<dbReference type="InterPro" id="IPR011013">
    <property type="entry name" value="Gal_mutarotase_sf_dom"/>
</dbReference>
<evidence type="ECO:0000256" key="2">
    <source>
        <dbReference type="ARBA" id="ARBA00022723"/>
    </source>
</evidence>
<evidence type="ECO:0000256" key="4">
    <source>
        <dbReference type="ARBA" id="ARBA00023295"/>
    </source>
</evidence>
<comment type="caution">
    <text evidence="6">The sequence shown here is derived from an EMBL/GenBank/DDBJ whole genome shotgun (WGS) entry which is preliminary data.</text>
</comment>
<evidence type="ECO:0000256" key="1">
    <source>
        <dbReference type="ARBA" id="ARBA00009792"/>
    </source>
</evidence>
<dbReference type="InterPro" id="IPR011330">
    <property type="entry name" value="Glyco_hydro/deAcase_b/a-brl"/>
</dbReference>
<dbReference type="Gene3D" id="3.20.110.10">
    <property type="entry name" value="Glycoside hydrolase 38, N terminal domain"/>
    <property type="match status" value="1"/>
</dbReference>
<evidence type="ECO:0000256" key="3">
    <source>
        <dbReference type="ARBA" id="ARBA00022801"/>
    </source>
</evidence>
<dbReference type="PANTHER" id="PTHR46017:SF2">
    <property type="entry name" value="MANNOSYLGLYCERATE HYDROLASE"/>
    <property type="match status" value="1"/>
</dbReference>
<dbReference type="NCBIfam" id="NF007331">
    <property type="entry name" value="PRK09819.1"/>
    <property type="match status" value="1"/>
</dbReference>
<name>A0A1B7JEB9_9ENTR</name>
<sequence>MKEKVVHVYSHTHWDQEWYFTSSRSRIYLLNHVKNVLRVLENNPDFSCYLLDAQSALIESYLQWAPEDKDRLGALIAAKRLLTGPWYTQTDQLVIHQESVVRNLWYGMKIAKEAGGCMALGYVPDCFGQGGNMPQIYRQFGIHHALFWRGIADNTLHETEFCWQGDNGDTVFAVQMPWGYHYGGLLDETPDSLTTFLNEKMRPIEARSARANLLYPHGFDQAPIRENLPELVRQFNACDNQRHYQISSPLDFITALEQEAGADVRVLKGELTEGKHSRVHKTIFSCRADLKQMNNDIEALLVNTLEPVLAIGRSLGHDYPARVMADIWKLMFFNAAHDSIGGCNSDDTNRDIAARYKQARDLASNLLELHTRQIAMRTPREHDYCFTVFNPLTVAVTPQITFEAWLPGVPFTLRDATGRALPYVIEEQTELTDYVLNQTIRLNPGKPYHKPQQVYRSRVTVNSSALPALGYTSWYLDFSADGESQRQSDTRPFIENEHYRVDVEENGLLTIAEKASGKRYARQMLLVENGDDGDSYNYSPPREDLTVTSEGYLTAVSRECSDVRQALSLNYRMPVPVDLEARARGELDGVMPVTVQITLRQDTLIHFTVEVENRVRSHRLCVHFATDILAHISCADQLFGAVTRPVQLSDALRVWEDEGWHEKPVAIEPMQSYVNLHDDSHGFTLHTNGVREYEIVGDRFDTIAVTLFRSFGYMGKTNLLYRPGRASGETVVATPDAQLMGTLRFNFSWRIYQGRFDDARHAQISKALLTAFPVYQDSDFLNGRLRFCLSDEKRTYPLEHSVLALPDGPQDAQLSVVKCAENGNGLVCRFYNPNLAASVAIPALENARCVLLDEQTPAPERRMLKPNDVQTLYIEIA</sequence>
<evidence type="ECO:0000313" key="7">
    <source>
        <dbReference type="Proteomes" id="UP000078386"/>
    </source>
</evidence>
<keyword evidence="3 6" id="KW-0378">Hydrolase</keyword>
<reference evidence="6 7" key="1">
    <citation type="submission" date="2016-04" db="EMBL/GenBank/DDBJ databases">
        <title>ATOL: Assembling a taxonomically balanced genome-scale reconstruction of the evolutionary history of the Enterobacteriaceae.</title>
        <authorList>
            <person name="Plunkett G.III."/>
            <person name="Neeno-Eckwall E.C."/>
            <person name="Glasner J.D."/>
            <person name="Perna N.T."/>
        </authorList>
    </citation>
    <scope>NUCLEOTIDE SEQUENCE [LARGE SCALE GENOMIC DNA]</scope>
    <source>
        <strain evidence="6 7">ATCC 51603</strain>
    </source>
</reference>